<reference evidence="1 2" key="1">
    <citation type="submission" date="2008-03" db="EMBL/GenBank/DDBJ databases">
        <title>Complete sequence of chromosome of Methylobacterium radiotolerans JCM 2831.</title>
        <authorList>
            <consortium name="US DOE Joint Genome Institute"/>
            <person name="Copeland A."/>
            <person name="Lucas S."/>
            <person name="Lapidus A."/>
            <person name="Glavina del Rio T."/>
            <person name="Dalin E."/>
            <person name="Tice H."/>
            <person name="Bruce D."/>
            <person name="Goodwin L."/>
            <person name="Pitluck S."/>
            <person name="Kiss H."/>
            <person name="Brettin T."/>
            <person name="Detter J.C."/>
            <person name="Han C."/>
            <person name="Kuske C.R."/>
            <person name="Schmutz J."/>
            <person name="Larimer F."/>
            <person name="Land M."/>
            <person name="Hauser L."/>
            <person name="Kyrpides N."/>
            <person name="Mikhailova N."/>
            <person name="Marx C.J."/>
            <person name="Richardson P."/>
        </authorList>
    </citation>
    <scope>NUCLEOTIDE SEQUENCE [LARGE SCALE GENOMIC DNA]</scope>
    <source>
        <strain evidence="2">ATCC 27329 / DSM 1819 / JCM 2831 / NBRC 15690 / NCIMB 10815 / 0-1</strain>
    </source>
</reference>
<accession>B1M2S5</accession>
<protein>
    <submittedName>
        <fullName evidence="1">Uncharacterized protein</fullName>
    </submittedName>
</protein>
<dbReference type="STRING" id="426355.Mrad2831_1212"/>
<dbReference type="KEGG" id="mrd:Mrad2831_1212"/>
<gene>
    <name evidence="1" type="ordered locus">Mrad2831_1212</name>
</gene>
<name>B1M2S5_METRJ</name>
<dbReference type="EMBL" id="CP001001">
    <property type="protein sequence ID" value="ACB23216.1"/>
    <property type="molecule type" value="Genomic_DNA"/>
</dbReference>
<proteinExistence type="predicted"/>
<dbReference type="eggNOG" id="COG1215">
    <property type="taxonomic scope" value="Bacteria"/>
</dbReference>
<dbReference type="AlphaFoldDB" id="B1M2S5"/>
<evidence type="ECO:0000313" key="1">
    <source>
        <dbReference type="EMBL" id="ACB23216.1"/>
    </source>
</evidence>
<evidence type="ECO:0000313" key="2">
    <source>
        <dbReference type="Proteomes" id="UP000006589"/>
    </source>
</evidence>
<dbReference type="GeneID" id="43529460"/>
<dbReference type="OrthoDB" id="9816424at2"/>
<sequence>MIYAFLRPSGAAIVSILYRRIFLGRVPKIFDATFYLKSNPDVAASGLDPYFHYVYYGSSQGLDPAEDFHTLFYRKQSGPTKLDPVRHYIRYGVKLGIDPNPNFSSSSYLARYPDVAERAINPLLHYRTNGKLEGRLASASASKTGDITALFSVPSRFIFRLPSESARQFTFAFSADSEKGLNYQPAARICYFLQFSHREIELLVDALSVVQANSVKEVEFRFDLRNLSHSIERGNQKFVADVKPKIDTVLIAFEGCYFHEHNSCMKIDFLELRIWDLRGPNARVAEVFSAGSVRIDTDNAKGPNG</sequence>
<organism evidence="1 2">
    <name type="scientific">Methylobacterium radiotolerans (strain ATCC 27329 / DSM 1819 / JCM 2831 / NBRC 15690 / NCIMB 10815 / 0-1)</name>
    <dbReference type="NCBI Taxonomy" id="426355"/>
    <lineage>
        <taxon>Bacteria</taxon>
        <taxon>Pseudomonadati</taxon>
        <taxon>Pseudomonadota</taxon>
        <taxon>Alphaproteobacteria</taxon>
        <taxon>Hyphomicrobiales</taxon>
        <taxon>Methylobacteriaceae</taxon>
        <taxon>Methylobacterium</taxon>
    </lineage>
</organism>
<dbReference type="RefSeq" id="WP_012318205.1">
    <property type="nucleotide sequence ID" value="NC_010505.1"/>
</dbReference>
<dbReference type="HOGENOM" id="CLU_945978_0_0_5"/>
<dbReference type="Proteomes" id="UP000006589">
    <property type="component" value="Chromosome"/>
</dbReference>